<dbReference type="InterPro" id="IPR013320">
    <property type="entry name" value="ConA-like_dom_sf"/>
</dbReference>
<proteinExistence type="predicted"/>
<evidence type="ECO:0000313" key="3">
    <source>
        <dbReference type="EMBL" id="MCW1922056.1"/>
    </source>
</evidence>
<feature type="region of interest" description="Disordered" evidence="1">
    <location>
        <begin position="414"/>
        <end position="443"/>
    </location>
</feature>
<organism evidence="3 4">
    <name type="scientific">Luteolibacter arcticus</name>
    <dbReference type="NCBI Taxonomy" id="1581411"/>
    <lineage>
        <taxon>Bacteria</taxon>
        <taxon>Pseudomonadati</taxon>
        <taxon>Verrucomicrobiota</taxon>
        <taxon>Verrucomicrobiia</taxon>
        <taxon>Verrucomicrobiales</taxon>
        <taxon>Verrucomicrobiaceae</taxon>
        <taxon>Luteolibacter</taxon>
    </lineage>
</organism>
<comment type="caution">
    <text evidence="3">The sequence shown here is derived from an EMBL/GenBank/DDBJ whole genome shotgun (WGS) entry which is preliminary data.</text>
</comment>
<feature type="compositionally biased region" description="Basic and acidic residues" evidence="1">
    <location>
        <begin position="420"/>
        <end position="434"/>
    </location>
</feature>
<dbReference type="EMBL" id="JAPDDT010000002">
    <property type="protein sequence ID" value="MCW1922056.1"/>
    <property type="molecule type" value="Genomic_DNA"/>
</dbReference>
<evidence type="ECO:0000256" key="1">
    <source>
        <dbReference type="SAM" id="MobiDB-lite"/>
    </source>
</evidence>
<feature type="signal peptide" evidence="2">
    <location>
        <begin position="1"/>
        <end position="20"/>
    </location>
</feature>
<dbReference type="PROSITE" id="PS51257">
    <property type="entry name" value="PROKAR_LIPOPROTEIN"/>
    <property type="match status" value="1"/>
</dbReference>
<keyword evidence="2" id="KW-0732">Signal</keyword>
<keyword evidence="4" id="KW-1185">Reference proteome</keyword>
<protein>
    <submittedName>
        <fullName evidence="3">LamG domain-containing protein</fullName>
    </submittedName>
</protein>
<reference evidence="3 4" key="1">
    <citation type="submission" date="2022-10" db="EMBL/GenBank/DDBJ databases">
        <title>Luteolibacter arcticus strain CCTCC AB 2014275, whole genome shotgun sequencing project.</title>
        <authorList>
            <person name="Zhao G."/>
            <person name="Shen L."/>
        </authorList>
    </citation>
    <scope>NUCLEOTIDE SEQUENCE [LARGE SCALE GENOMIC DNA]</scope>
    <source>
        <strain evidence="3 4">CCTCC AB 2014275</strain>
    </source>
</reference>
<sequence length="527" mass="55099">MHPTRLLPACVALAACTAEAGIFTPQGVWQLDSGFAGTLPSHVVLDASTLTAGVDYSFGTDGSGYQFLQTQPFSTPAKRLIVTNAAGPNGGPGATRTNQWSIVMDVKLDALQTYAGLIHFNPLNDTDVSIYVFSTNNLTGSLNSGLSSSGAIAVNTWYRLAITCGNDGNGGGTTMKCYLNGVPNGTPRTSSFDGAFSLQSSFLLFSDNTVGGSELKPAKLSTLGFWAEELSAADIASLGGPTPQGITLPVPTTVAAASPYIHGANIGWIHAAAPVNGVVIGEYASSGYAHAANCGWIHFGDGTPVNGIRYSNADGNDSGVNHDGMGNLSGLAWGANLGWINFGLDATGSPRPTTDANRPRFDLLTGQLAGLAYGANVGWIDLSSLKTATLHAPDTDGDGITDAWEREKFGSLTAASATTDADKDSVSDKDEHLADSNPNDSNSRLRIVSQQLGFFPGEGYNSWDATFTSSPRRLYRYQTSPDVGVTPWYSETSLFPGSSGSTTSQGISVQPSPRNFFRVQVAKPLQP</sequence>
<feature type="chain" id="PRO_5046192285" evidence="2">
    <location>
        <begin position="21"/>
        <end position="527"/>
    </location>
</feature>
<gene>
    <name evidence="3" type="ORF">OKA05_05795</name>
</gene>
<name>A0ABT3GF29_9BACT</name>
<dbReference type="Proteomes" id="UP001320876">
    <property type="component" value="Unassembled WGS sequence"/>
</dbReference>
<evidence type="ECO:0000313" key="4">
    <source>
        <dbReference type="Proteomes" id="UP001320876"/>
    </source>
</evidence>
<evidence type="ECO:0000256" key="2">
    <source>
        <dbReference type="SAM" id="SignalP"/>
    </source>
</evidence>
<dbReference type="SUPFAM" id="SSF49899">
    <property type="entry name" value="Concanavalin A-like lectins/glucanases"/>
    <property type="match status" value="1"/>
</dbReference>
<dbReference type="RefSeq" id="WP_264486166.1">
    <property type="nucleotide sequence ID" value="NZ_JAPDDT010000002.1"/>
</dbReference>
<accession>A0ABT3GF29</accession>
<dbReference type="Gene3D" id="2.60.120.200">
    <property type="match status" value="1"/>
</dbReference>